<keyword evidence="2" id="KW-0413">Isomerase</keyword>
<dbReference type="Proteomes" id="UP001412239">
    <property type="component" value="Unassembled WGS sequence"/>
</dbReference>
<feature type="region of interest" description="Disordered" evidence="3">
    <location>
        <begin position="208"/>
        <end position="229"/>
    </location>
</feature>
<reference evidence="5" key="1">
    <citation type="submission" date="2015-10" db="EMBL/GenBank/DDBJ databases">
        <authorList>
            <person name="Regsiter A."/>
            <person name="william w."/>
        </authorList>
    </citation>
    <scope>NUCLEOTIDE SEQUENCE</scope>
    <source>
        <strain evidence="5">Montdore</strain>
    </source>
</reference>
<dbReference type="Pfam" id="PF01142">
    <property type="entry name" value="TruD"/>
    <property type="match status" value="1"/>
</dbReference>
<dbReference type="InterPro" id="IPR001656">
    <property type="entry name" value="PsdUridine_synth_TruD"/>
</dbReference>
<feature type="compositionally biased region" description="Basic and acidic residues" evidence="3">
    <location>
        <begin position="82"/>
        <end position="92"/>
    </location>
</feature>
<feature type="region of interest" description="Disordered" evidence="3">
    <location>
        <begin position="78"/>
        <end position="127"/>
    </location>
</feature>
<protein>
    <recommendedName>
        <fullName evidence="4">TRUD domain-containing protein</fullName>
    </recommendedName>
</protein>
<dbReference type="AlphaFoldDB" id="A0A292PNC7"/>
<evidence type="ECO:0000259" key="4">
    <source>
        <dbReference type="PROSITE" id="PS50984"/>
    </source>
</evidence>
<organism evidence="5 6">
    <name type="scientific">Tuber aestivum</name>
    <name type="common">summer truffle</name>
    <dbReference type="NCBI Taxonomy" id="59557"/>
    <lineage>
        <taxon>Eukaryota</taxon>
        <taxon>Fungi</taxon>
        <taxon>Dikarya</taxon>
        <taxon>Ascomycota</taxon>
        <taxon>Pezizomycotina</taxon>
        <taxon>Pezizomycetes</taxon>
        <taxon>Pezizales</taxon>
        <taxon>Tuberaceae</taxon>
        <taxon>Tuber</taxon>
    </lineage>
</organism>
<dbReference type="GO" id="GO:0009982">
    <property type="term" value="F:pseudouridine synthase activity"/>
    <property type="evidence" value="ECO:0007669"/>
    <property type="project" value="InterPro"/>
</dbReference>
<dbReference type="NCBIfam" id="TIGR00094">
    <property type="entry name" value="tRNA_TruD_broad"/>
    <property type="match status" value="1"/>
</dbReference>
<feature type="compositionally biased region" description="Basic and acidic residues" evidence="3">
    <location>
        <begin position="12"/>
        <end position="24"/>
    </location>
</feature>
<comment type="similarity">
    <text evidence="1">Belongs to the pseudouridine synthase TruD family.</text>
</comment>
<name>A0A292PNC7_9PEZI</name>
<dbReference type="GO" id="GO:0003723">
    <property type="term" value="F:RNA binding"/>
    <property type="evidence" value="ECO:0007669"/>
    <property type="project" value="InterPro"/>
</dbReference>
<proteinExistence type="inferred from homology"/>
<dbReference type="EMBL" id="LN891155">
    <property type="protein sequence ID" value="CUS07990.1"/>
    <property type="molecule type" value="Genomic_DNA"/>
</dbReference>
<dbReference type="InterPro" id="IPR042214">
    <property type="entry name" value="TruD_catalytic"/>
</dbReference>
<dbReference type="PIRSF" id="PIRSF037016">
    <property type="entry name" value="Pseudouridin_synth_euk_prd"/>
    <property type="match status" value="1"/>
</dbReference>
<evidence type="ECO:0000256" key="2">
    <source>
        <dbReference type="ARBA" id="ARBA00023235"/>
    </source>
</evidence>
<dbReference type="GO" id="GO:0001522">
    <property type="term" value="P:pseudouridine synthesis"/>
    <property type="evidence" value="ECO:0007669"/>
    <property type="project" value="InterPro"/>
</dbReference>
<evidence type="ECO:0000313" key="6">
    <source>
        <dbReference type="Proteomes" id="UP001412239"/>
    </source>
</evidence>
<dbReference type="CDD" id="cd02576">
    <property type="entry name" value="PseudoU_synth_ScPUS7"/>
    <property type="match status" value="1"/>
</dbReference>
<dbReference type="GO" id="GO:0005634">
    <property type="term" value="C:nucleus"/>
    <property type="evidence" value="ECO:0007669"/>
    <property type="project" value="TreeGrafter"/>
</dbReference>
<evidence type="ECO:0000256" key="1">
    <source>
        <dbReference type="ARBA" id="ARBA00007953"/>
    </source>
</evidence>
<accession>A0A292PNC7</accession>
<dbReference type="InterPro" id="IPR011760">
    <property type="entry name" value="PsdUridine_synth_TruD_insert"/>
</dbReference>
<dbReference type="PANTHER" id="PTHR13326">
    <property type="entry name" value="TRNA PSEUDOURIDINE SYNTHASE D"/>
    <property type="match status" value="1"/>
</dbReference>
<feature type="compositionally biased region" description="Basic residues" evidence="3">
    <location>
        <begin position="210"/>
        <end position="224"/>
    </location>
</feature>
<evidence type="ECO:0000313" key="5">
    <source>
        <dbReference type="EMBL" id="CUS07990.1"/>
    </source>
</evidence>
<dbReference type="SUPFAM" id="SSF55120">
    <property type="entry name" value="Pseudouridine synthase"/>
    <property type="match status" value="1"/>
</dbReference>
<feature type="region of interest" description="Disordered" evidence="3">
    <location>
        <begin position="1"/>
        <end position="24"/>
    </location>
</feature>
<evidence type="ECO:0000256" key="3">
    <source>
        <dbReference type="SAM" id="MobiDB-lite"/>
    </source>
</evidence>
<sequence>MASPPPPPTKRVKLDAPSHKSSSQREFELAVGIAGYVHPDLPGWQGVFKQRYADFLVNEIGLGGKVAHLTDFGSGFLRKGGKKMEGEKKEQREEEAESSSAPRIAGDVIDNTDNMGEEDTSPENPKLQSIIRLTGPETAEFCSKLLASINSRAAGSHPEHITPSIDREERGLVHTAIREFSSGKIDSITLSGDQEGCIRIYASIGQPGMRQRKRGNRAGRRRNKPGLGDGEARSDYCHFLVYKVNRDTMDVMGILPHLIGGAGGKNPFSFAGNKDKRAVTVSWFSAYKVCAERLAQLNRGEGGLRGCHLGNFCYKDTGLRLGDLCGNEFVITLRECVSLDTSKSLEEVVGNAVQRVKETGFINYFGLQRFGSHGVGTWEVGVEMLKGNWRGAVEKILSYDPVILEKDDDSVSTEEKSRAQACHAFLTTYDFRKAAELIPRRSNAERAILTSFRDRGIEANEHGGRLDYMAALQAVPRKMRTIYLHAFQSFVWNYVVTERISWGTKVLPGDLVMAEATTAAENKAPKALTIDDSPEMDQDGEIIIRAPPEDMGVASANPEEGKFKRARALSKEEVESGKYTIKDIVLPTPGWDIIYPQNALMEIYSRVMKEHGLDPLNMKRNHRETSLPGSYRHVIATFINGEANYEIRKYHGDEQIVKTDLEVIKEKEAVAEGAGKGDGVDMELDVQSEESAVVAEGEGKAAVVLKFQLGTSTYATMALRELMKDGVKAFIPEFGRA</sequence>
<dbReference type="PANTHER" id="PTHR13326:SF21">
    <property type="entry name" value="PSEUDOURIDYLATE SYNTHASE PUS7L"/>
    <property type="match status" value="1"/>
</dbReference>
<feature type="domain" description="TRUD" evidence="4">
    <location>
        <begin position="360"/>
        <end position="637"/>
    </location>
</feature>
<dbReference type="InterPro" id="IPR020103">
    <property type="entry name" value="PsdUridine_synth_cat_dom_sf"/>
</dbReference>
<keyword evidence="6" id="KW-1185">Reference proteome</keyword>
<dbReference type="Gene3D" id="3.30.2350.20">
    <property type="entry name" value="TruD, catalytic domain"/>
    <property type="match status" value="2"/>
</dbReference>
<dbReference type="PROSITE" id="PS50984">
    <property type="entry name" value="TRUD"/>
    <property type="match status" value="1"/>
</dbReference>
<gene>
    <name evidence="5" type="ORF">GSTUAT00007934001</name>
</gene>